<proteinExistence type="inferred from homology"/>
<organism evidence="9 10">
    <name type="scientific">Lophiostoma macrostomum CBS 122681</name>
    <dbReference type="NCBI Taxonomy" id="1314788"/>
    <lineage>
        <taxon>Eukaryota</taxon>
        <taxon>Fungi</taxon>
        <taxon>Dikarya</taxon>
        <taxon>Ascomycota</taxon>
        <taxon>Pezizomycotina</taxon>
        <taxon>Dothideomycetes</taxon>
        <taxon>Pleosporomycetidae</taxon>
        <taxon>Pleosporales</taxon>
        <taxon>Lophiostomataceae</taxon>
        <taxon>Lophiostoma</taxon>
    </lineage>
</organism>
<evidence type="ECO:0000256" key="6">
    <source>
        <dbReference type="SAM" id="MobiDB-lite"/>
    </source>
</evidence>
<comment type="subcellular location">
    <subcellularLocation>
        <location evidence="1">Membrane</location>
        <topology evidence="1">Multi-pass membrane protein</topology>
    </subcellularLocation>
</comment>
<feature type="transmembrane region" description="Helical" evidence="7">
    <location>
        <begin position="20"/>
        <end position="39"/>
    </location>
</feature>
<keyword evidence="2 7" id="KW-0812">Transmembrane</keyword>
<evidence type="ECO:0000256" key="4">
    <source>
        <dbReference type="ARBA" id="ARBA00023136"/>
    </source>
</evidence>
<evidence type="ECO:0000313" key="10">
    <source>
        <dbReference type="Proteomes" id="UP000799324"/>
    </source>
</evidence>
<reference evidence="9" key="1">
    <citation type="journal article" date="2020" name="Stud. Mycol.">
        <title>101 Dothideomycetes genomes: a test case for predicting lifestyles and emergence of pathogens.</title>
        <authorList>
            <person name="Haridas S."/>
            <person name="Albert R."/>
            <person name="Binder M."/>
            <person name="Bloem J."/>
            <person name="Labutti K."/>
            <person name="Salamov A."/>
            <person name="Andreopoulos B."/>
            <person name="Baker S."/>
            <person name="Barry K."/>
            <person name="Bills G."/>
            <person name="Bluhm B."/>
            <person name="Cannon C."/>
            <person name="Castanera R."/>
            <person name="Culley D."/>
            <person name="Daum C."/>
            <person name="Ezra D."/>
            <person name="Gonzalez J."/>
            <person name="Henrissat B."/>
            <person name="Kuo A."/>
            <person name="Liang C."/>
            <person name="Lipzen A."/>
            <person name="Lutzoni F."/>
            <person name="Magnuson J."/>
            <person name="Mondo S."/>
            <person name="Nolan M."/>
            <person name="Ohm R."/>
            <person name="Pangilinan J."/>
            <person name="Park H.-J."/>
            <person name="Ramirez L."/>
            <person name="Alfaro M."/>
            <person name="Sun H."/>
            <person name="Tritt A."/>
            <person name="Yoshinaga Y."/>
            <person name="Zwiers L.-H."/>
            <person name="Turgeon B."/>
            <person name="Goodwin S."/>
            <person name="Spatafora J."/>
            <person name="Crous P."/>
            <person name="Grigoriev I."/>
        </authorList>
    </citation>
    <scope>NUCLEOTIDE SEQUENCE</scope>
    <source>
        <strain evidence="9">CBS 122681</strain>
    </source>
</reference>
<evidence type="ECO:0000256" key="3">
    <source>
        <dbReference type="ARBA" id="ARBA00022989"/>
    </source>
</evidence>
<evidence type="ECO:0000256" key="1">
    <source>
        <dbReference type="ARBA" id="ARBA00004141"/>
    </source>
</evidence>
<dbReference type="PANTHER" id="PTHR33048">
    <property type="entry name" value="PTH11-LIKE INTEGRAL MEMBRANE PROTEIN (AFU_ORTHOLOGUE AFUA_5G11245)"/>
    <property type="match status" value="1"/>
</dbReference>
<keyword evidence="3 7" id="KW-1133">Transmembrane helix</keyword>
<protein>
    <recommendedName>
        <fullName evidence="8">Rhodopsin domain-containing protein</fullName>
    </recommendedName>
</protein>
<dbReference type="EMBL" id="MU004314">
    <property type="protein sequence ID" value="KAF2658530.1"/>
    <property type="molecule type" value="Genomic_DNA"/>
</dbReference>
<sequence length="326" mass="36400">MMPETNSTLATHNLGPTLVIVAWFFAAVSFVVIAIRAYVKLRIVNRFRTDDWLIVFTYALAICNSIFCTISVHWGLGRHIQFLNPEQIKLSIKYVYLCEFFSIMSPCFGRISYAFLLLQIIPPTIGPKRFLWTIIGIQFVVDCQPIYEFWGPNSKDHCWDPRVQQYTGFFQESVCSAVDLVLACFPASLFWKLQMKISTKISLSILMGLGVLRDVRFGYLVLEAYMVLLAASIPTLRPLIRGVSTGSSRGNSGKSGSYALRKLNQTTVGSSSRDDGRFFMLDGETPPGQSAEGLDISIGKGSIKDDVEAKDGINKTTTLTISDRAR</sequence>
<dbReference type="OrthoDB" id="3934549at2759"/>
<comment type="similarity">
    <text evidence="5">Belongs to the SAT4 family.</text>
</comment>
<dbReference type="Proteomes" id="UP000799324">
    <property type="component" value="Unassembled WGS sequence"/>
</dbReference>
<dbReference type="InterPro" id="IPR052337">
    <property type="entry name" value="SAT4-like"/>
</dbReference>
<dbReference type="InterPro" id="IPR049326">
    <property type="entry name" value="Rhodopsin_dom_fungi"/>
</dbReference>
<evidence type="ECO:0000256" key="7">
    <source>
        <dbReference type="SAM" id="Phobius"/>
    </source>
</evidence>
<dbReference type="AlphaFoldDB" id="A0A6A6TF64"/>
<dbReference type="Pfam" id="PF20684">
    <property type="entry name" value="Fung_rhodopsin"/>
    <property type="match status" value="1"/>
</dbReference>
<dbReference type="PANTHER" id="PTHR33048:SF146">
    <property type="entry name" value="INTEGRAL MEMBRANE PROTEIN"/>
    <property type="match status" value="1"/>
</dbReference>
<accession>A0A6A6TF64</accession>
<keyword evidence="10" id="KW-1185">Reference proteome</keyword>
<feature type="region of interest" description="Disordered" evidence="6">
    <location>
        <begin position="267"/>
        <end position="293"/>
    </location>
</feature>
<feature type="domain" description="Rhodopsin" evidence="8">
    <location>
        <begin position="35"/>
        <end position="212"/>
    </location>
</feature>
<evidence type="ECO:0000259" key="8">
    <source>
        <dbReference type="Pfam" id="PF20684"/>
    </source>
</evidence>
<keyword evidence="4 7" id="KW-0472">Membrane</keyword>
<evidence type="ECO:0000256" key="5">
    <source>
        <dbReference type="ARBA" id="ARBA00038359"/>
    </source>
</evidence>
<gene>
    <name evidence="9" type="ORF">K491DRAFT_676349</name>
</gene>
<feature type="transmembrane region" description="Helical" evidence="7">
    <location>
        <begin position="51"/>
        <end position="74"/>
    </location>
</feature>
<evidence type="ECO:0000313" key="9">
    <source>
        <dbReference type="EMBL" id="KAF2658530.1"/>
    </source>
</evidence>
<dbReference type="GO" id="GO:0016020">
    <property type="term" value="C:membrane"/>
    <property type="evidence" value="ECO:0007669"/>
    <property type="project" value="UniProtKB-SubCell"/>
</dbReference>
<evidence type="ECO:0000256" key="2">
    <source>
        <dbReference type="ARBA" id="ARBA00022692"/>
    </source>
</evidence>
<name>A0A6A6TF64_9PLEO</name>